<dbReference type="Proteomes" id="UP001242480">
    <property type="component" value="Unassembled WGS sequence"/>
</dbReference>
<name>A0ABU0JHE7_9HYPH</name>
<accession>A0ABU0JHE7</accession>
<proteinExistence type="predicted"/>
<evidence type="ECO:0000313" key="1">
    <source>
        <dbReference type="EMBL" id="MDQ0472843.1"/>
    </source>
</evidence>
<organism evidence="1 2">
    <name type="scientific">Labrys wisconsinensis</name>
    <dbReference type="NCBI Taxonomy" id="425677"/>
    <lineage>
        <taxon>Bacteria</taxon>
        <taxon>Pseudomonadati</taxon>
        <taxon>Pseudomonadota</taxon>
        <taxon>Alphaproteobacteria</taxon>
        <taxon>Hyphomicrobiales</taxon>
        <taxon>Xanthobacteraceae</taxon>
        <taxon>Labrys</taxon>
    </lineage>
</organism>
<sequence length="68" mass="7639">MMYDKNALDRCIQIALQHSGGDPMRALESVMLLNVKMQAELDDCREDITALQTLLQVYGTDQPLARVS</sequence>
<protein>
    <submittedName>
        <fullName evidence="1">Uncharacterized protein</fullName>
    </submittedName>
</protein>
<comment type="caution">
    <text evidence="1">The sequence shown here is derived from an EMBL/GenBank/DDBJ whole genome shotgun (WGS) entry which is preliminary data.</text>
</comment>
<evidence type="ECO:0000313" key="2">
    <source>
        <dbReference type="Proteomes" id="UP001242480"/>
    </source>
</evidence>
<gene>
    <name evidence="1" type="ORF">QO011_005873</name>
</gene>
<keyword evidence="2" id="KW-1185">Reference proteome</keyword>
<dbReference type="RefSeq" id="WP_307280253.1">
    <property type="nucleotide sequence ID" value="NZ_JAUSVX010000013.1"/>
</dbReference>
<reference evidence="1 2" key="1">
    <citation type="submission" date="2023-07" db="EMBL/GenBank/DDBJ databases">
        <title>Genomic Encyclopedia of Type Strains, Phase IV (KMG-IV): sequencing the most valuable type-strain genomes for metagenomic binning, comparative biology and taxonomic classification.</title>
        <authorList>
            <person name="Goeker M."/>
        </authorList>
    </citation>
    <scope>NUCLEOTIDE SEQUENCE [LARGE SCALE GENOMIC DNA]</scope>
    <source>
        <strain evidence="1 2">DSM 19619</strain>
    </source>
</reference>
<dbReference type="EMBL" id="JAUSVX010000013">
    <property type="protein sequence ID" value="MDQ0472843.1"/>
    <property type="molecule type" value="Genomic_DNA"/>
</dbReference>